<keyword evidence="2" id="KW-0378">Hydrolase</keyword>
<comment type="caution">
    <text evidence="4">The sequence shown here is derived from an EMBL/GenBank/DDBJ whole genome shotgun (WGS) entry which is preliminary data.</text>
</comment>
<feature type="domain" description="Nudix hydrolase" evidence="3">
    <location>
        <begin position="31"/>
        <end position="174"/>
    </location>
</feature>
<proteinExistence type="predicted"/>
<name>A0A9W9QKJ3_PENBR</name>
<dbReference type="Pfam" id="PF00293">
    <property type="entry name" value="NUDIX"/>
    <property type="match status" value="1"/>
</dbReference>
<dbReference type="CDD" id="cd02883">
    <property type="entry name" value="NUDIX_Hydrolase"/>
    <property type="match status" value="1"/>
</dbReference>
<evidence type="ECO:0000256" key="1">
    <source>
        <dbReference type="ARBA" id="ARBA00001946"/>
    </source>
</evidence>
<dbReference type="AlphaFoldDB" id="A0A9W9QKJ3"/>
<protein>
    <recommendedName>
        <fullName evidence="3">Nudix hydrolase domain-containing protein</fullName>
    </recommendedName>
</protein>
<accession>A0A9W9QKJ3</accession>
<gene>
    <name evidence="4" type="ORF">N7452_006430</name>
</gene>
<reference evidence="4" key="1">
    <citation type="submission" date="2022-12" db="EMBL/GenBank/DDBJ databases">
        <authorList>
            <person name="Petersen C."/>
        </authorList>
    </citation>
    <scope>NUCLEOTIDE SEQUENCE</scope>
    <source>
        <strain evidence="4">IBT 35673</strain>
    </source>
</reference>
<dbReference type="GO" id="GO:0016787">
    <property type="term" value="F:hydrolase activity"/>
    <property type="evidence" value="ECO:0007669"/>
    <property type="project" value="UniProtKB-KW"/>
</dbReference>
<evidence type="ECO:0000256" key="2">
    <source>
        <dbReference type="ARBA" id="ARBA00022801"/>
    </source>
</evidence>
<dbReference type="PANTHER" id="PTHR43046">
    <property type="entry name" value="GDP-MANNOSE MANNOSYL HYDROLASE"/>
    <property type="match status" value="1"/>
</dbReference>
<comment type="cofactor">
    <cofactor evidence="1">
        <name>Mg(2+)</name>
        <dbReference type="ChEBI" id="CHEBI:18420"/>
    </cofactor>
</comment>
<dbReference type="Proteomes" id="UP001147695">
    <property type="component" value="Unassembled WGS sequence"/>
</dbReference>
<evidence type="ECO:0000313" key="5">
    <source>
        <dbReference type="Proteomes" id="UP001147695"/>
    </source>
</evidence>
<dbReference type="InterPro" id="IPR000086">
    <property type="entry name" value="NUDIX_hydrolase_dom"/>
</dbReference>
<dbReference type="EMBL" id="JAPZBQ010000003">
    <property type="protein sequence ID" value="KAJ5339702.1"/>
    <property type="molecule type" value="Genomic_DNA"/>
</dbReference>
<dbReference type="PANTHER" id="PTHR43046:SF14">
    <property type="entry name" value="MUTT_NUDIX FAMILY PROTEIN"/>
    <property type="match status" value="1"/>
</dbReference>
<dbReference type="SUPFAM" id="SSF55811">
    <property type="entry name" value="Nudix"/>
    <property type="match status" value="1"/>
</dbReference>
<dbReference type="InterPro" id="IPR020084">
    <property type="entry name" value="NUDIX_hydrolase_CS"/>
</dbReference>
<evidence type="ECO:0000313" key="4">
    <source>
        <dbReference type="EMBL" id="KAJ5339702.1"/>
    </source>
</evidence>
<evidence type="ECO:0000259" key="3">
    <source>
        <dbReference type="PROSITE" id="PS51462"/>
    </source>
</evidence>
<dbReference type="PROSITE" id="PS51462">
    <property type="entry name" value="NUDIX"/>
    <property type="match status" value="1"/>
</dbReference>
<organism evidence="4 5">
    <name type="scientific">Penicillium brevicompactum</name>
    <dbReference type="NCBI Taxonomy" id="5074"/>
    <lineage>
        <taxon>Eukaryota</taxon>
        <taxon>Fungi</taxon>
        <taxon>Dikarya</taxon>
        <taxon>Ascomycota</taxon>
        <taxon>Pezizomycotina</taxon>
        <taxon>Eurotiomycetes</taxon>
        <taxon>Eurotiomycetidae</taxon>
        <taxon>Eurotiales</taxon>
        <taxon>Aspergillaceae</taxon>
        <taxon>Penicillium</taxon>
    </lineage>
</organism>
<dbReference type="PROSITE" id="PS00893">
    <property type="entry name" value="NUDIX_BOX"/>
    <property type="match status" value="1"/>
</dbReference>
<sequence>MDDQSIPSCKSSSLVNDLQILARSYISERAHVFGVVGAAIIIHNNRVLLLQRACDDEHPNLWEVPGGEAHKDETIVQCAIRELREEAGLHASEVVDMVGEFEWNEDRVKQAQHEQRIWKIFMFLVNVEESSSELNIRLDPREHQAYLWATESEVREGICGDIKLEWMSTNQQRAILAAMKK</sequence>
<dbReference type="InterPro" id="IPR015797">
    <property type="entry name" value="NUDIX_hydrolase-like_dom_sf"/>
</dbReference>
<dbReference type="Gene3D" id="3.90.79.10">
    <property type="entry name" value="Nucleoside Triphosphate Pyrophosphohydrolase"/>
    <property type="match status" value="1"/>
</dbReference>
<reference evidence="4" key="2">
    <citation type="journal article" date="2023" name="IMA Fungus">
        <title>Comparative genomic study of the Penicillium genus elucidates a diverse pangenome and 15 lateral gene transfer events.</title>
        <authorList>
            <person name="Petersen C."/>
            <person name="Sorensen T."/>
            <person name="Nielsen M.R."/>
            <person name="Sondergaard T.E."/>
            <person name="Sorensen J.L."/>
            <person name="Fitzpatrick D.A."/>
            <person name="Frisvad J.C."/>
            <person name="Nielsen K.L."/>
        </authorList>
    </citation>
    <scope>NUCLEOTIDE SEQUENCE</scope>
    <source>
        <strain evidence="4">IBT 35673</strain>
    </source>
</reference>